<evidence type="ECO:0000256" key="1">
    <source>
        <dbReference type="SAM" id="Phobius"/>
    </source>
</evidence>
<proteinExistence type="predicted"/>
<keyword evidence="4" id="KW-1185">Reference proteome</keyword>
<feature type="transmembrane region" description="Helical" evidence="1">
    <location>
        <begin position="38"/>
        <end position="56"/>
    </location>
</feature>
<dbReference type="RefSeq" id="WP_110126447.1">
    <property type="nucleotide sequence ID" value="NZ_QHLY01000009.1"/>
</dbReference>
<dbReference type="AlphaFoldDB" id="A0A317ZX00"/>
<dbReference type="Pfam" id="PF00990">
    <property type="entry name" value="GGDEF"/>
    <property type="match status" value="1"/>
</dbReference>
<accession>A0A317ZX00</accession>
<feature type="transmembrane region" description="Helical" evidence="1">
    <location>
        <begin position="118"/>
        <end position="140"/>
    </location>
</feature>
<evidence type="ECO:0000259" key="2">
    <source>
        <dbReference type="PROSITE" id="PS50887"/>
    </source>
</evidence>
<dbReference type="Gene3D" id="3.30.70.270">
    <property type="match status" value="1"/>
</dbReference>
<feature type="transmembrane region" description="Helical" evidence="1">
    <location>
        <begin position="93"/>
        <end position="112"/>
    </location>
</feature>
<dbReference type="InterPro" id="IPR029787">
    <property type="entry name" value="Nucleotide_cyclase"/>
</dbReference>
<name>A0A317ZX00_9MICO</name>
<sequence>MQLDGPTLQIVSGLLVILCGVSFIFNTALNRNDPPGRLWSLSFVAGIMVTVAYAVYLVSADAWWTIAFGNAALVVCIGALWTGSRVYNGRSSGFLLVGVLTGVVTLISLIPGADGGEWAGAVPLWLVVALLAALGATEALRGRLRRNLNGRILALVLFIVTVFYTGRALAFALEGPASEVFRTYFDSAPTSVLNMSLIITACIAVSILRAEGAGSNAVGDITVGIHSAAGVLSGSAFQQAATEHLERGERTEHGLAVIGADIDNLPEINTAFGRTAGDEAIARFADTLRGSAPLMSLIGHPAAGRFLILASVASATEARGISERIQNALVDGPLGESYQIRLTASFGIADTFDHGYDLAALIAATSQAIDVVKHRGGNDIAVVTEAAQPI</sequence>
<protein>
    <recommendedName>
        <fullName evidence="2">GGDEF domain-containing protein</fullName>
    </recommendedName>
</protein>
<feature type="transmembrane region" description="Helical" evidence="1">
    <location>
        <begin position="152"/>
        <end position="172"/>
    </location>
</feature>
<evidence type="ECO:0000313" key="3">
    <source>
        <dbReference type="EMBL" id="PXA69973.1"/>
    </source>
</evidence>
<dbReference type="GO" id="GO:0052621">
    <property type="term" value="F:diguanylate cyclase activity"/>
    <property type="evidence" value="ECO:0007669"/>
    <property type="project" value="TreeGrafter"/>
</dbReference>
<dbReference type="CDD" id="cd01949">
    <property type="entry name" value="GGDEF"/>
    <property type="match status" value="1"/>
</dbReference>
<dbReference type="EMBL" id="QHLY01000009">
    <property type="protein sequence ID" value="PXA69973.1"/>
    <property type="molecule type" value="Genomic_DNA"/>
</dbReference>
<dbReference type="SMART" id="SM00267">
    <property type="entry name" value="GGDEF"/>
    <property type="match status" value="1"/>
</dbReference>
<reference evidence="3 4" key="1">
    <citation type="submission" date="2018-05" db="EMBL/GenBank/DDBJ databases">
        <title>Genetic diversity of glacier-inhabiting Cryobacterium bacteria in China and description of Cryobacterium mengkeensis sp. nov. and Arthrobacter glacialis sp. nov.</title>
        <authorList>
            <person name="Liu Q."/>
            <person name="Xin Y.-H."/>
        </authorList>
    </citation>
    <scope>NUCLEOTIDE SEQUENCE [LARGE SCALE GENOMIC DNA]</scope>
    <source>
        <strain evidence="3 4">SK-1</strain>
    </source>
</reference>
<organism evidence="3 4">
    <name type="scientific">Cryobacterium arcticum</name>
    <dbReference type="NCBI Taxonomy" id="670052"/>
    <lineage>
        <taxon>Bacteria</taxon>
        <taxon>Bacillati</taxon>
        <taxon>Actinomycetota</taxon>
        <taxon>Actinomycetes</taxon>
        <taxon>Micrococcales</taxon>
        <taxon>Microbacteriaceae</taxon>
        <taxon>Cryobacterium</taxon>
    </lineage>
</organism>
<feature type="transmembrane region" description="Helical" evidence="1">
    <location>
        <begin position="6"/>
        <end position="26"/>
    </location>
</feature>
<feature type="domain" description="GGDEF" evidence="2">
    <location>
        <begin position="253"/>
        <end position="385"/>
    </location>
</feature>
<dbReference type="PROSITE" id="PS50887">
    <property type="entry name" value="GGDEF"/>
    <property type="match status" value="1"/>
</dbReference>
<dbReference type="InterPro" id="IPR050469">
    <property type="entry name" value="Diguanylate_Cyclase"/>
</dbReference>
<dbReference type="NCBIfam" id="TIGR00254">
    <property type="entry name" value="GGDEF"/>
    <property type="match status" value="1"/>
</dbReference>
<comment type="caution">
    <text evidence="3">The sequence shown here is derived from an EMBL/GenBank/DDBJ whole genome shotgun (WGS) entry which is preliminary data.</text>
</comment>
<dbReference type="Proteomes" id="UP000246722">
    <property type="component" value="Unassembled WGS sequence"/>
</dbReference>
<dbReference type="PANTHER" id="PTHR45138">
    <property type="entry name" value="REGULATORY COMPONENTS OF SENSORY TRANSDUCTION SYSTEM"/>
    <property type="match status" value="1"/>
</dbReference>
<dbReference type="PANTHER" id="PTHR45138:SF9">
    <property type="entry name" value="DIGUANYLATE CYCLASE DGCM-RELATED"/>
    <property type="match status" value="1"/>
</dbReference>
<evidence type="ECO:0000313" key="4">
    <source>
        <dbReference type="Proteomes" id="UP000246722"/>
    </source>
</evidence>
<feature type="transmembrane region" description="Helical" evidence="1">
    <location>
        <begin position="62"/>
        <end position="81"/>
    </location>
</feature>
<dbReference type="InterPro" id="IPR043128">
    <property type="entry name" value="Rev_trsase/Diguanyl_cyclase"/>
</dbReference>
<dbReference type="SUPFAM" id="SSF55073">
    <property type="entry name" value="Nucleotide cyclase"/>
    <property type="match status" value="1"/>
</dbReference>
<gene>
    <name evidence="3" type="ORF">CTB96_08215</name>
</gene>
<keyword evidence="1" id="KW-0812">Transmembrane</keyword>
<dbReference type="InterPro" id="IPR000160">
    <property type="entry name" value="GGDEF_dom"/>
</dbReference>
<feature type="transmembrane region" description="Helical" evidence="1">
    <location>
        <begin position="192"/>
        <end position="210"/>
    </location>
</feature>
<keyword evidence="1" id="KW-1133">Transmembrane helix</keyword>
<keyword evidence="1" id="KW-0472">Membrane</keyword>
<dbReference type="OrthoDB" id="5115878at2"/>